<feature type="domain" description="Acyl-CoA dehydrogenase C-terminal" evidence="3">
    <location>
        <begin position="246"/>
        <end position="379"/>
    </location>
</feature>
<accession>A0A917MLX2</accession>
<reference evidence="4" key="1">
    <citation type="journal article" date="2014" name="Int. J. Syst. Evol. Microbiol.">
        <title>Complete genome sequence of Corynebacterium casei LMG S-19264T (=DSM 44701T), isolated from a smear-ripened cheese.</title>
        <authorList>
            <consortium name="US DOE Joint Genome Institute (JGI-PGF)"/>
            <person name="Walter F."/>
            <person name="Albersmeier A."/>
            <person name="Kalinowski J."/>
            <person name="Ruckert C."/>
        </authorList>
    </citation>
    <scope>NUCLEOTIDE SEQUENCE</scope>
    <source>
        <strain evidence="4">CGMCC 1.15794</strain>
    </source>
</reference>
<dbReference type="AlphaFoldDB" id="A0A917MLX2"/>
<gene>
    <name evidence="4" type="ORF">GCM10010921_13150</name>
</gene>
<dbReference type="SUPFAM" id="SSF47203">
    <property type="entry name" value="Acyl-CoA dehydrogenase C-terminal domain-like"/>
    <property type="match status" value="1"/>
</dbReference>
<reference evidence="4" key="2">
    <citation type="submission" date="2020-09" db="EMBL/GenBank/DDBJ databases">
        <authorList>
            <person name="Sun Q."/>
            <person name="Zhou Y."/>
        </authorList>
    </citation>
    <scope>NUCLEOTIDE SEQUENCE</scope>
    <source>
        <strain evidence="4">CGMCC 1.15794</strain>
    </source>
</reference>
<evidence type="ECO:0000256" key="1">
    <source>
        <dbReference type="ARBA" id="ARBA00023002"/>
    </source>
</evidence>
<dbReference type="Gene3D" id="1.20.140.10">
    <property type="entry name" value="Butyryl-CoA Dehydrogenase, subunit A, domain 3"/>
    <property type="match status" value="1"/>
</dbReference>
<name>A0A917MLX2_9MICO</name>
<dbReference type="InterPro" id="IPR037069">
    <property type="entry name" value="AcylCoA_DH/ox_N_sf"/>
</dbReference>
<dbReference type="PIRSF" id="PIRSF016578">
    <property type="entry name" value="HsaA"/>
    <property type="match status" value="1"/>
</dbReference>
<dbReference type="Gene3D" id="1.10.540.10">
    <property type="entry name" value="Acyl-CoA dehydrogenase/oxidase, N-terminal domain"/>
    <property type="match status" value="1"/>
</dbReference>
<dbReference type="PANTHER" id="PTHR43884">
    <property type="entry name" value="ACYL-COA DEHYDROGENASE"/>
    <property type="match status" value="1"/>
</dbReference>
<comment type="caution">
    <text evidence="4">The sequence shown here is derived from an EMBL/GenBank/DDBJ whole genome shotgun (WGS) entry which is preliminary data.</text>
</comment>
<keyword evidence="5" id="KW-1185">Reference proteome</keyword>
<dbReference type="GO" id="GO:0003995">
    <property type="term" value="F:acyl-CoA dehydrogenase activity"/>
    <property type="evidence" value="ECO:0007669"/>
    <property type="project" value="TreeGrafter"/>
</dbReference>
<feature type="domain" description="Acyl-CoA dehydrogenase/oxidase N-terminal" evidence="2">
    <location>
        <begin position="25"/>
        <end position="102"/>
    </location>
</feature>
<dbReference type="Gene3D" id="2.40.110.10">
    <property type="entry name" value="Butyryl-CoA Dehydrogenase, subunit A, domain 2"/>
    <property type="match status" value="1"/>
</dbReference>
<dbReference type="GO" id="GO:0050660">
    <property type="term" value="F:flavin adenine dinucleotide binding"/>
    <property type="evidence" value="ECO:0007669"/>
    <property type="project" value="InterPro"/>
</dbReference>
<dbReference type="Proteomes" id="UP000657592">
    <property type="component" value="Unassembled WGS sequence"/>
</dbReference>
<dbReference type="RefSeq" id="WP_188755480.1">
    <property type="nucleotide sequence ID" value="NZ_BMJY01000004.1"/>
</dbReference>
<proteinExistence type="predicted"/>
<evidence type="ECO:0000313" key="4">
    <source>
        <dbReference type="EMBL" id="GGH40906.1"/>
    </source>
</evidence>
<dbReference type="Pfam" id="PF02771">
    <property type="entry name" value="Acyl-CoA_dh_N"/>
    <property type="match status" value="1"/>
</dbReference>
<dbReference type="EMBL" id="BMJY01000004">
    <property type="protein sequence ID" value="GGH40906.1"/>
    <property type="molecule type" value="Genomic_DNA"/>
</dbReference>
<dbReference type="InterPro" id="IPR046373">
    <property type="entry name" value="Acyl-CoA_Oxase/DH_mid-dom_sf"/>
</dbReference>
<dbReference type="SUPFAM" id="SSF56645">
    <property type="entry name" value="Acyl-CoA dehydrogenase NM domain-like"/>
    <property type="match status" value="1"/>
</dbReference>
<dbReference type="InterPro" id="IPR009100">
    <property type="entry name" value="AcylCoA_DH/oxidase_NM_dom_sf"/>
</dbReference>
<sequence length="427" mass="47319">MSITAPTSEVAPEAEFTDARPRLVDIARGFEEKILAAEDYLETERRMPQELADELYDAGIFRALMPREIGGLEVHPVEWLEAIEELSRINGSVGWLGMLHSGGTFAAPEAMRKILEKDRWITAGNLGRAAGRAVRVPGGYRVTGKWPFCSGSPEATWLYGRSILYTEDGEQVVSPVDGNPWYLVGYFPRSEVTLHDTWDGLGLRGTGSGHIEVKDVFIPRELANEKGIHFRQYDRPLFRVGFNVMAHAAHSLGLAKAAMEEYTKLVHQSAQHGSLRQARLGREQVDQLAIGEADALVRAARLFAWNATEEAYENAHHQAPIEYELRVRLHEANAFAVHSAKKAVDLIFARAGSPAVFRGSRLERIYRDISVAAQHTLVSHASLDRVGQFLLTKDMEGGPQIDTTGTGHIQGPHPQFAAARLPKLPEH</sequence>
<evidence type="ECO:0000259" key="2">
    <source>
        <dbReference type="Pfam" id="PF02771"/>
    </source>
</evidence>
<dbReference type="InterPro" id="IPR013786">
    <property type="entry name" value="AcylCoA_DH/ox_N"/>
</dbReference>
<dbReference type="PANTHER" id="PTHR43884:SF12">
    <property type="entry name" value="ISOVALERYL-COA DEHYDROGENASE, MITOCHONDRIAL-RELATED"/>
    <property type="match status" value="1"/>
</dbReference>
<dbReference type="InterPro" id="IPR013107">
    <property type="entry name" value="Acyl-CoA_DH_C"/>
</dbReference>
<dbReference type="Pfam" id="PF08028">
    <property type="entry name" value="Acyl-CoA_dh_2"/>
    <property type="match status" value="1"/>
</dbReference>
<organism evidence="4 5">
    <name type="scientific">Microbacterium album</name>
    <dbReference type="NCBI Taxonomy" id="2053191"/>
    <lineage>
        <taxon>Bacteria</taxon>
        <taxon>Bacillati</taxon>
        <taxon>Actinomycetota</taxon>
        <taxon>Actinomycetes</taxon>
        <taxon>Micrococcales</taxon>
        <taxon>Microbacteriaceae</taxon>
        <taxon>Microbacterium</taxon>
    </lineage>
</organism>
<evidence type="ECO:0000259" key="3">
    <source>
        <dbReference type="Pfam" id="PF08028"/>
    </source>
</evidence>
<protein>
    <submittedName>
        <fullName evidence="4">Hydroxylase</fullName>
    </submittedName>
</protein>
<keyword evidence="1" id="KW-0560">Oxidoreductase</keyword>
<dbReference type="InterPro" id="IPR036250">
    <property type="entry name" value="AcylCo_DH-like_C"/>
</dbReference>
<evidence type="ECO:0000313" key="5">
    <source>
        <dbReference type="Proteomes" id="UP000657592"/>
    </source>
</evidence>